<dbReference type="InterPro" id="IPR052998">
    <property type="entry name" value="Hetero-Diels-Alderase-like"/>
</dbReference>
<dbReference type="OrthoDB" id="9977941at2759"/>
<feature type="non-terminal residue" evidence="1">
    <location>
        <position position="1"/>
    </location>
</feature>
<reference evidence="1 2" key="1">
    <citation type="journal article" date="2016" name="Nat. Commun.">
        <title>Ectomycorrhizal ecology is imprinted in the genome of the dominant symbiotic fungus Cenococcum geophilum.</title>
        <authorList>
            <consortium name="DOE Joint Genome Institute"/>
            <person name="Peter M."/>
            <person name="Kohler A."/>
            <person name="Ohm R.A."/>
            <person name="Kuo A."/>
            <person name="Krutzmann J."/>
            <person name="Morin E."/>
            <person name="Arend M."/>
            <person name="Barry K.W."/>
            <person name="Binder M."/>
            <person name="Choi C."/>
            <person name="Clum A."/>
            <person name="Copeland A."/>
            <person name="Grisel N."/>
            <person name="Haridas S."/>
            <person name="Kipfer T."/>
            <person name="LaButti K."/>
            <person name="Lindquist E."/>
            <person name="Lipzen A."/>
            <person name="Maire R."/>
            <person name="Meier B."/>
            <person name="Mihaltcheva S."/>
            <person name="Molinier V."/>
            <person name="Murat C."/>
            <person name="Poggeler S."/>
            <person name="Quandt C.A."/>
            <person name="Sperisen C."/>
            <person name="Tritt A."/>
            <person name="Tisserant E."/>
            <person name="Crous P.W."/>
            <person name="Henrissat B."/>
            <person name="Nehls U."/>
            <person name="Egli S."/>
            <person name="Spatafora J.W."/>
            <person name="Grigoriev I.V."/>
            <person name="Martin F.M."/>
        </authorList>
    </citation>
    <scope>NUCLEOTIDE SEQUENCE [LARGE SCALE GENOMIC DNA]</scope>
    <source>
        <strain evidence="1 2">CBS 207.34</strain>
    </source>
</reference>
<dbReference type="PANTHER" id="PTHR42060:SF1">
    <property type="entry name" value="NHL REPEAT-CONTAINING PROTEIN"/>
    <property type="match status" value="1"/>
</dbReference>
<evidence type="ECO:0000313" key="2">
    <source>
        <dbReference type="Proteomes" id="UP000250140"/>
    </source>
</evidence>
<gene>
    <name evidence="1" type="ORF">AOQ84DRAFT_270889</name>
</gene>
<name>A0A8E2JPX6_9PEZI</name>
<accession>A0A8E2JPX6</accession>
<dbReference type="Proteomes" id="UP000250140">
    <property type="component" value="Unassembled WGS sequence"/>
</dbReference>
<sequence length="280" mass="29259">TLALAAVIERQSTSTTVYKFSGGGTQAENLAVRPNGQLLVTFMDTNQLWSLDPASKSANKIVTFSGTSSTAGITEVTPDVYAVIAGNYSFQGGNKAGSWGIWKVDMTGSSPKASVVKIIPESGMFNGLTTLDNDTVLIGDGAKGAVYRLSMSTGAYSIVIQDASMTPPASAPVPIGIDGVRYRNGYVYFTNIFKNTFSKVQVDSNGKATGTITQIWTNSTPDDFTITSDGTAYVASSGTIFKVTSDGKAAKIASVASATSCAFGRTEKDKNMLYVTSSSG</sequence>
<evidence type="ECO:0000313" key="1">
    <source>
        <dbReference type="EMBL" id="OCL04744.1"/>
    </source>
</evidence>
<dbReference type="AlphaFoldDB" id="A0A8E2JPX6"/>
<feature type="non-terminal residue" evidence="1">
    <location>
        <position position="280"/>
    </location>
</feature>
<dbReference type="InterPro" id="IPR011042">
    <property type="entry name" value="6-blade_b-propeller_TolB-like"/>
</dbReference>
<dbReference type="EMBL" id="KV750448">
    <property type="protein sequence ID" value="OCL04744.1"/>
    <property type="molecule type" value="Genomic_DNA"/>
</dbReference>
<keyword evidence="2" id="KW-1185">Reference proteome</keyword>
<protein>
    <submittedName>
        <fullName evidence="1">NHL repeat-containing protein</fullName>
    </submittedName>
</protein>
<dbReference type="Gene3D" id="2.120.10.30">
    <property type="entry name" value="TolB, C-terminal domain"/>
    <property type="match status" value="1"/>
</dbReference>
<organism evidence="1 2">
    <name type="scientific">Glonium stellatum</name>
    <dbReference type="NCBI Taxonomy" id="574774"/>
    <lineage>
        <taxon>Eukaryota</taxon>
        <taxon>Fungi</taxon>
        <taxon>Dikarya</taxon>
        <taxon>Ascomycota</taxon>
        <taxon>Pezizomycotina</taxon>
        <taxon>Dothideomycetes</taxon>
        <taxon>Pleosporomycetidae</taxon>
        <taxon>Gloniales</taxon>
        <taxon>Gloniaceae</taxon>
        <taxon>Glonium</taxon>
    </lineage>
</organism>
<proteinExistence type="predicted"/>
<dbReference type="PANTHER" id="PTHR42060">
    <property type="entry name" value="NHL REPEAT-CONTAINING PROTEIN-RELATED"/>
    <property type="match status" value="1"/>
</dbReference>
<dbReference type="SUPFAM" id="SSF63829">
    <property type="entry name" value="Calcium-dependent phosphotriesterase"/>
    <property type="match status" value="1"/>
</dbReference>